<dbReference type="RefSeq" id="WP_158092212.1">
    <property type="nucleotide sequence ID" value="NZ_AP018920.1"/>
</dbReference>
<evidence type="ECO:0000313" key="3">
    <source>
        <dbReference type="Proteomes" id="UP000194360"/>
    </source>
</evidence>
<dbReference type="Proteomes" id="UP000194360">
    <property type="component" value="Unassembled WGS sequence"/>
</dbReference>
<dbReference type="STRING" id="2074.BG845_03793"/>
<dbReference type="InterPro" id="IPR002372">
    <property type="entry name" value="PQQ_rpt_dom"/>
</dbReference>
<dbReference type="InterPro" id="IPR011047">
    <property type="entry name" value="Quinoprotein_ADH-like_sf"/>
</dbReference>
<feature type="domain" description="Pyrrolo-quinoline quinone repeat" evidence="1">
    <location>
        <begin position="184"/>
        <end position="350"/>
    </location>
</feature>
<dbReference type="SUPFAM" id="SSF50998">
    <property type="entry name" value="Quinoprotein alcohol dehydrogenase-like"/>
    <property type="match status" value="1"/>
</dbReference>
<comment type="caution">
    <text evidence="2">The sequence shown here is derived from an EMBL/GenBank/DDBJ whole genome shotgun (WGS) entry which is preliminary data.</text>
</comment>
<evidence type="ECO:0000259" key="1">
    <source>
        <dbReference type="Pfam" id="PF13360"/>
    </source>
</evidence>
<gene>
    <name evidence="2" type="ORF">BG845_03793</name>
</gene>
<protein>
    <recommendedName>
        <fullName evidence="1">Pyrrolo-quinoline quinone repeat domain-containing protein</fullName>
    </recommendedName>
</protein>
<dbReference type="Gene3D" id="2.130.10.10">
    <property type="entry name" value="YVTN repeat-like/Quinoprotein amine dehydrogenase"/>
    <property type="match status" value="1"/>
</dbReference>
<dbReference type="Pfam" id="PF13360">
    <property type="entry name" value="PQQ_2"/>
    <property type="match status" value="1"/>
</dbReference>
<dbReference type="EMBL" id="MIGB01000020">
    <property type="protein sequence ID" value="OSY38921.1"/>
    <property type="molecule type" value="Genomic_DNA"/>
</dbReference>
<name>A0A1Y2MUU1_PSEAH</name>
<keyword evidence="3" id="KW-1185">Reference proteome</keyword>
<sequence length="386" mass="38994">MNRLLVAAAVAVVVAATLVAVVLTRPGCSLEDTLDVAPSATVSAAGSAPDLSSWELYPGPAFGVPRVHQVLSAADIDVIVSVRDGGGALVSGHPRGDPRPRWSVAVPGSGIRLALAGDRLAGATLHEGARVFGLDVRTGADRFCRSLGEVAVPGGFVAPGGWIPLAITGDAAVTAWTDDVDGPTVAAVGLRDGTPLWSVPGGGGALHGMDGGVLTGAGVFHRAADGAPAPGTGGERVVTAAGRTALVERDDELVALDAPTGTPRWAVPLRGRGELPGTVSAGDVVVTNDYADDDGRDSLRGIDLHTGRILWEGAAGSVAGRAQQILVADGGTVWAAGRHELVRLDSRTGSGTPVRTGVPGLRELAVAPDGRVLLRLGDDLIGYTTR</sequence>
<dbReference type="OrthoDB" id="3577345at2"/>
<dbReference type="AlphaFoldDB" id="A0A1Y2MUU1"/>
<reference evidence="2 3" key="1">
    <citation type="submission" date="2016-09" db="EMBL/GenBank/DDBJ databases">
        <title>Pseudonocardia autotrophica DSM535, a candidate organism with high potential of specific P450 cytochromes.</title>
        <authorList>
            <person name="Grumaz C."/>
            <person name="Vainshtein Y."/>
            <person name="Kirstahler P."/>
            <person name="Sohn K."/>
        </authorList>
    </citation>
    <scope>NUCLEOTIDE SEQUENCE [LARGE SCALE GENOMIC DNA]</scope>
    <source>
        <strain evidence="2 3">DSM 535</strain>
    </source>
</reference>
<evidence type="ECO:0000313" key="2">
    <source>
        <dbReference type="EMBL" id="OSY38921.1"/>
    </source>
</evidence>
<proteinExistence type="predicted"/>
<organism evidence="2 3">
    <name type="scientific">Pseudonocardia autotrophica</name>
    <name type="common">Amycolata autotrophica</name>
    <name type="synonym">Nocardia autotrophica</name>
    <dbReference type="NCBI Taxonomy" id="2074"/>
    <lineage>
        <taxon>Bacteria</taxon>
        <taxon>Bacillati</taxon>
        <taxon>Actinomycetota</taxon>
        <taxon>Actinomycetes</taxon>
        <taxon>Pseudonocardiales</taxon>
        <taxon>Pseudonocardiaceae</taxon>
        <taxon>Pseudonocardia</taxon>
    </lineage>
</organism>
<dbReference type="InterPro" id="IPR015943">
    <property type="entry name" value="WD40/YVTN_repeat-like_dom_sf"/>
</dbReference>
<accession>A0A1Y2MUU1</accession>